<feature type="compositionally biased region" description="Basic and acidic residues" evidence="1">
    <location>
        <begin position="401"/>
        <end position="421"/>
    </location>
</feature>
<dbReference type="GO" id="GO:0006360">
    <property type="term" value="P:transcription by RNA polymerase I"/>
    <property type="evidence" value="ECO:0007669"/>
    <property type="project" value="InterPro"/>
</dbReference>
<evidence type="ECO:0000313" key="3">
    <source>
        <dbReference type="Proteomes" id="UP000800038"/>
    </source>
</evidence>
<dbReference type="InterPro" id="IPR013240">
    <property type="entry name" value="DNA-dir_RNA_pol1_su_RPA34"/>
</dbReference>
<dbReference type="PANTHER" id="PTHR28155:SF1">
    <property type="entry name" value="DNA-DIRECTED RNA POLYMERASE I SUBUNIT RPA34.5-DOMAIN-CONTAINING PROTEIN"/>
    <property type="match status" value="1"/>
</dbReference>
<feature type="compositionally biased region" description="Low complexity" evidence="1">
    <location>
        <begin position="137"/>
        <end position="152"/>
    </location>
</feature>
<dbReference type="Proteomes" id="UP000800038">
    <property type="component" value="Unassembled WGS sequence"/>
</dbReference>
<dbReference type="PANTHER" id="PTHR28155">
    <property type="entry name" value="ACR243WP"/>
    <property type="match status" value="1"/>
</dbReference>
<reference evidence="2" key="1">
    <citation type="journal article" date="2020" name="Stud. Mycol.">
        <title>101 Dothideomycetes genomes: a test case for predicting lifestyles and emergence of pathogens.</title>
        <authorList>
            <person name="Haridas S."/>
            <person name="Albert R."/>
            <person name="Binder M."/>
            <person name="Bloem J."/>
            <person name="Labutti K."/>
            <person name="Salamov A."/>
            <person name="Andreopoulos B."/>
            <person name="Baker S."/>
            <person name="Barry K."/>
            <person name="Bills G."/>
            <person name="Bluhm B."/>
            <person name="Cannon C."/>
            <person name="Castanera R."/>
            <person name="Culley D."/>
            <person name="Daum C."/>
            <person name="Ezra D."/>
            <person name="Gonzalez J."/>
            <person name="Henrissat B."/>
            <person name="Kuo A."/>
            <person name="Liang C."/>
            <person name="Lipzen A."/>
            <person name="Lutzoni F."/>
            <person name="Magnuson J."/>
            <person name="Mondo S."/>
            <person name="Nolan M."/>
            <person name="Ohm R."/>
            <person name="Pangilinan J."/>
            <person name="Park H.-J."/>
            <person name="Ramirez L."/>
            <person name="Alfaro M."/>
            <person name="Sun H."/>
            <person name="Tritt A."/>
            <person name="Yoshinaga Y."/>
            <person name="Zwiers L.-H."/>
            <person name="Turgeon B."/>
            <person name="Goodwin S."/>
            <person name="Spatafora J."/>
            <person name="Crous P."/>
            <person name="Grigoriev I."/>
        </authorList>
    </citation>
    <scope>NUCLEOTIDE SEQUENCE</scope>
    <source>
        <strain evidence="2">CBS 161.51</strain>
    </source>
</reference>
<gene>
    <name evidence="2" type="ORF">EJ02DRAFT_418571</name>
</gene>
<evidence type="ECO:0000256" key="1">
    <source>
        <dbReference type="SAM" id="MobiDB-lite"/>
    </source>
</evidence>
<accession>A0A6A5T349</accession>
<dbReference type="AlphaFoldDB" id="A0A6A5T349"/>
<protein>
    <submittedName>
        <fullName evidence="2">Uncharacterized protein</fullName>
    </submittedName>
</protein>
<feature type="compositionally biased region" description="Polar residues" evidence="1">
    <location>
        <begin position="98"/>
        <end position="116"/>
    </location>
</feature>
<dbReference type="InterPro" id="IPR053263">
    <property type="entry name" value="Euk_RPA34_RNAP_subunit"/>
</dbReference>
<proteinExistence type="predicted"/>
<keyword evidence="3" id="KW-1185">Reference proteome</keyword>
<sequence length="427" mass="46106">MKAMKRTPVPLPSSTAKPKAKDTPSKAPLSQEFIDSDDDVPTEMPAPTKRIEHPKKTMAIHVNGVAKTKSKTSTKEAARPKAASKSKAAPRKPALKQIATQEQAEDLSSSDCTENSDALARDIQTKLPGNEKRMKSSSDSSSDSDSSSGSSSDDSDTPQPAPKPAQARAQAQLYATVTTQPARPYEPPRGFNPVPVNDRTTSKSASIFDNLQGKQLWHFTAPVGIPLWKSVKELEIDKAMGGEAILSHKGTEYAFSQTEKSEDGACEVHVPQKNGLHSVSTRISQTLRLRTVVRLPELSSKQADQNTGSEAAASITQSTIRAPRPQVSGLKMRFLPIGFGGSDAGILGDSDSEVEVARTTAGLGMPDGLNLPSRKKKRKHADVNGVETAEVPSKKTRKHRTPEELQKKDERRAKKEKRRAEQAGSHA</sequence>
<feature type="compositionally biased region" description="Polar residues" evidence="1">
    <location>
        <begin position="300"/>
        <end position="320"/>
    </location>
</feature>
<feature type="region of interest" description="Disordered" evidence="1">
    <location>
        <begin position="359"/>
        <end position="427"/>
    </location>
</feature>
<dbReference type="Gene3D" id="6.20.250.70">
    <property type="match status" value="1"/>
</dbReference>
<dbReference type="EMBL" id="ML976003">
    <property type="protein sequence ID" value="KAF1946464.1"/>
    <property type="molecule type" value="Genomic_DNA"/>
</dbReference>
<evidence type="ECO:0000313" key="2">
    <source>
        <dbReference type="EMBL" id="KAF1946464.1"/>
    </source>
</evidence>
<feature type="compositionally biased region" description="Basic and acidic residues" evidence="1">
    <location>
        <begin position="119"/>
        <end position="136"/>
    </location>
</feature>
<feature type="region of interest" description="Disordered" evidence="1">
    <location>
        <begin position="1"/>
        <end position="196"/>
    </location>
</feature>
<dbReference type="Pfam" id="PF08208">
    <property type="entry name" value="RNA_polI_A34"/>
    <property type="match status" value="1"/>
</dbReference>
<feature type="compositionally biased region" description="Basic residues" evidence="1">
    <location>
        <begin position="82"/>
        <end position="94"/>
    </location>
</feature>
<feature type="region of interest" description="Disordered" evidence="1">
    <location>
        <begin position="300"/>
        <end position="324"/>
    </location>
</feature>
<organism evidence="2 3">
    <name type="scientific">Clathrospora elynae</name>
    <dbReference type="NCBI Taxonomy" id="706981"/>
    <lineage>
        <taxon>Eukaryota</taxon>
        <taxon>Fungi</taxon>
        <taxon>Dikarya</taxon>
        <taxon>Ascomycota</taxon>
        <taxon>Pezizomycotina</taxon>
        <taxon>Dothideomycetes</taxon>
        <taxon>Pleosporomycetidae</taxon>
        <taxon>Pleosporales</taxon>
        <taxon>Diademaceae</taxon>
        <taxon>Clathrospora</taxon>
    </lineage>
</organism>
<name>A0A6A5T349_9PLEO</name>
<dbReference type="OrthoDB" id="76224at2759"/>